<accession>A0ABY1S218</accession>
<keyword evidence="2" id="KW-0349">Heme</keyword>
<dbReference type="Proteomes" id="UP001159257">
    <property type="component" value="Unassembled WGS sequence"/>
</dbReference>
<sequence length="152" mass="17012">MKVGVILAAGVLSLSAQMAQAQTEADAAIEYRQGVYRAMEWNLSRLAAMVQGRVTFDAVEFESRSERLVLLGKIVDEGFADANSVRGETVKSRASYRIWEAPERFNGLMDEMQMRSQALYQAAAERLARDDLRSMVGRLAQSCKACHDKFRD</sequence>
<evidence type="ECO:0000256" key="4">
    <source>
        <dbReference type="ARBA" id="ARBA00022982"/>
    </source>
</evidence>
<dbReference type="InterPro" id="IPR010980">
    <property type="entry name" value="Cyt_c/b562"/>
</dbReference>
<comment type="caution">
    <text evidence="7">The sequence shown here is derived from an EMBL/GenBank/DDBJ whole genome shotgun (WGS) entry which is preliminary data.</text>
</comment>
<keyword evidence="1" id="KW-0813">Transport</keyword>
<dbReference type="InterPro" id="IPR002321">
    <property type="entry name" value="Cyt_c_II"/>
</dbReference>
<dbReference type="SUPFAM" id="SSF47175">
    <property type="entry name" value="Cytochromes"/>
    <property type="match status" value="1"/>
</dbReference>
<keyword evidence="6" id="KW-0732">Signal</keyword>
<feature type="chain" id="PRO_5047075027" evidence="6">
    <location>
        <begin position="22"/>
        <end position="152"/>
    </location>
</feature>
<gene>
    <name evidence="7" type="ORF">SAMN04487964_11137</name>
</gene>
<dbReference type="Gene3D" id="1.20.120.10">
    <property type="entry name" value="Cytochrome c/b562"/>
    <property type="match status" value="1"/>
</dbReference>
<keyword evidence="4" id="KW-0249">Electron transport</keyword>
<keyword evidence="3" id="KW-0479">Metal-binding</keyword>
<keyword evidence="5" id="KW-0408">Iron</keyword>
<name>A0ABY1S218_9GAMM</name>
<evidence type="ECO:0000313" key="8">
    <source>
        <dbReference type="Proteomes" id="UP001159257"/>
    </source>
</evidence>
<evidence type="ECO:0000256" key="5">
    <source>
        <dbReference type="ARBA" id="ARBA00023004"/>
    </source>
</evidence>
<evidence type="ECO:0000256" key="2">
    <source>
        <dbReference type="ARBA" id="ARBA00022617"/>
    </source>
</evidence>
<proteinExistence type="predicted"/>
<dbReference type="PROSITE" id="PS51009">
    <property type="entry name" value="CYTCII"/>
    <property type="match status" value="1"/>
</dbReference>
<organism evidence="7 8">
    <name type="scientific">Marinobacterium sediminicola</name>
    <dbReference type="NCBI Taxonomy" id="518898"/>
    <lineage>
        <taxon>Bacteria</taxon>
        <taxon>Pseudomonadati</taxon>
        <taxon>Pseudomonadota</taxon>
        <taxon>Gammaproteobacteria</taxon>
        <taxon>Oceanospirillales</taxon>
        <taxon>Oceanospirillaceae</taxon>
        <taxon>Marinobacterium</taxon>
    </lineage>
</organism>
<evidence type="ECO:0000256" key="3">
    <source>
        <dbReference type="ARBA" id="ARBA00022723"/>
    </source>
</evidence>
<dbReference type="EMBL" id="FXWV01000011">
    <property type="protein sequence ID" value="SMR75645.1"/>
    <property type="molecule type" value="Genomic_DNA"/>
</dbReference>
<feature type="signal peptide" evidence="6">
    <location>
        <begin position="1"/>
        <end position="21"/>
    </location>
</feature>
<dbReference type="RefSeq" id="WP_239041078.1">
    <property type="nucleotide sequence ID" value="NZ_BAAAEY010000011.1"/>
</dbReference>
<reference evidence="7 8" key="1">
    <citation type="submission" date="2017-05" db="EMBL/GenBank/DDBJ databases">
        <authorList>
            <person name="Varghese N."/>
            <person name="Submissions S."/>
        </authorList>
    </citation>
    <scope>NUCLEOTIDE SEQUENCE [LARGE SCALE GENOMIC DNA]</scope>
    <source>
        <strain evidence="7 8">CGMCC 1.7287</strain>
    </source>
</reference>
<evidence type="ECO:0000256" key="6">
    <source>
        <dbReference type="SAM" id="SignalP"/>
    </source>
</evidence>
<protein>
    <submittedName>
        <fullName evidence="7">Cytochrome c556</fullName>
    </submittedName>
</protein>
<evidence type="ECO:0000313" key="7">
    <source>
        <dbReference type="EMBL" id="SMR75645.1"/>
    </source>
</evidence>
<keyword evidence="8" id="KW-1185">Reference proteome</keyword>
<dbReference type="InterPro" id="IPR012127">
    <property type="entry name" value="Cyt_c_prime"/>
</dbReference>
<dbReference type="Pfam" id="PF01322">
    <property type="entry name" value="Cytochrom_C_2"/>
    <property type="match status" value="1"/>
</dbReference>
<dbReference type="PIRSF" id="PIRSF000027">
    <property type="entry name" value="Cytc_c_prime"/>
    <property type="match status" value="1"/>
</dbReference>
<evidence type="ECO:0000256" key="1">
    <source>
        <dbReference type="ARBA" id="ARBA00022448"/>
    </source>
</evidence>